<dbReference type="SUPFAM" id="SSF50993">
    <property type="entry name" value="Peptidase/esterase 'gauge' domain"/>
    <property type="match status" value="1"/>
</dbReference>
<dbReference type="Gene3D" id="2.130.10.120">
    <property type="entry name" value="Prolyl oligopeptidase, N-terminal domain"/>
    <property type="match status" value="1"/>
</dbReference>
<feature type="domain" description="Peptidase S9A N-terminal" evidence="6">
    <location>
        <begin position="9"/>
        <end position="401"/>
    </location>
</feature>
<comment type="caution">
    <text evidence="7">The sequence shown here is derived from an EMBL/GenBank/DDBJ whole genome shotgun (WGS) entry which is preliminary data.</text>
</comment>
<dbReference type="SUPFAM" id="SSF53474">
    <property type="entry name" value="alpha/beta-Hydrolases"/>
    <property type="match status" value="1"/>
</dbReference>
<accession>A0A2J6X0T2</accession>
<keyword evidence="2" id="KW-0645">Protease</keyword>
<dbReference type="InterPro" id="IPR002470">
    <property type="entry name" value="Peptidase_S9A"/>
</dbReference>
<evidence type="ECO:0000313" key="8">
    <source>
        <dbReference type="Proteomes" id="UP000243376"/>
    </source>
</evidence>
<gene>
    <name evidence="7" type="ORF">C0184_12015</name>
</gene>
<dbReference type="InterPro" id="IPR051543">
    <property type="entry name" value="Serine_Peptidase_S9A"/>
</dbReference>
<dbReference type="Pfam" id="PF02897">
    <property type="entry name" value="Peptidase_S9_N"/>
    <property type="match status" value="1"/>
</dbReference>
<protein>
    <submittedName>
        <fullName evidence="7">Oligopeptidase B</fullName>
        <ecNumber evidence="7">3.4.21.83</ecNumber>
    </submittedName>
</protein>
<dbReference type="EMBL" id="PNIQ01000802">
    <property type="protein sequence ID" value="PMP77363.1"/>
    <property type="molecule type" value="Genomic_DNA"/>
</dbReference>
<evidence type="ECO:0000259" key="5">
    <source>
        <dbReference type="Pfam" id="PF00326"/>
    </source>
</evidence>
<organism evidence="7 8">
    <name type="scientific">Chloroflexus aggregans</name>
    <dbReference type="NCBI Taxonomy" id="152260"/>
    <lineage>
        <taxon>Bacteria</taxon>
        <taxon>Bacillati</taxon>
        <taxon>Chloroflexota</taxon>
        <taxon>Chloroflexia</taxon>
        <taxon>Chloroflexales</taxon>
        <taxon>Chloroflexineae</taxon>
        <taxon>Chloroflexaceae</taxon>
        <taxon>Chloroflexus</taxon>
    </lineage>
</organism>
<dbReference type="PRINTS" id="PR00862">
    <property type="entry name" value="PROLIGOPTASE"/>
</dbReference>
<name>A0A2J6X0T2_9CHLR</name>
<evidence type="ECO:0000256" key="4">
    <source>
        <dbReference type="ARBA" id="ARBA00022825"/>
    </source>
</evidence>
<dbReference type="Pfam" id="PF00326">
    <property type="entry name" value="Peptidase_S9"/>
    <property type="match status" value="1"/>
</dbReference>
<dbReference type="GO" id="GO:0006508">
    <property type="term" value="P:proteolysis"/>
    <property type="evidence" value="ECO:0007669"/>
    <property type="project" value="UniProtKB-KW"/>
</dbReference>
<comment type="similarity">
    <text evidence="1">Belongs to the peptidase S9A family.</text>
</comment>
<dbReference type="InterPro" id="IPR023302">
    <property type="entry name" value="Pept_S9A_N"/>
</dbReference>
<dbReference type="GO" id="GO:0004252">
    <property type="term" value="F:serine-type endopeptidase activity"/>
    <property type="evidence" value="ECO:0007669"/>
    <property type="project" value="UniProtKB-EC"/>
</dbReference>
<dbReference type="Proteomes" id="UP000243376">
    <property type="component" value="Unassembled WGS sequence"/>
</dbReference>
<evidence type="ECO:0000259" key="6">
    <source>
        <dbReference type="Pfam" id="PF02897"/>
    </source>
</evidence>
<dbReference type="Gene3D" id="3.40.50.1820">
    <property type="entry name" value="alpha/beta hydrolase"/>
    <property type="match status" value="1"/>
</dbReference>
<evidence type="ECO:0000256" key="2">
    <source>
        <dbReference type="ARBA" id="ARBA00022670"/>
    </source>
</evidence>
<proteinExistence type="inferred from homology"/>
<dbReference type="EC" id="3.4.21.83" evidence="7"/>
<evidence type="ECO:0000256" key="3">
    <source>
        <dbReference type="ARBA" id="ARBA00022801"/>
    </source>
</evidence>
<keyword evidence="3 7" id="KW-0378">Hydrolase</keyword>
<sequence length="679" mass="76815">MSVEALRPPHAERKPVIIRLHGDEIVDEFAWLENRDDPAVIAYLEAENAYAEAVMAPAAPLREQLYAEMRDRIKEEDRSVAVPRGRYRYYSRTEAGAEYPVMCRTAGDDGPEEVLLDLNTLAIGYVFCQLGAYEPSPNQQLLAYSLDTTGSIIFTLFIKDLTTGALLDTPIERVNDVQWADDRTLFYTVFDDAHRSYRLYRHVLGTSPADDTLIYEETDERFSLSLRRTRSGSYLLLTSYSHGGTEVRYVSTATPFADWQVLYPRRPKVDYFVDHHGEYFYIRTNDGAENFRLIRAPITDPMAMMEIVPGRVDVLIDHFDCFADYLVVYERRDGLRQIRISTPDGNQVRYVSFPEPVYTCGPHENKEFATDRLRLSYSSLITPLSVVEYNMRTGSWQVVKQEEIPSGYDPSHYVSERLAATAPDGAQVPISLVYRRDRPRNGGPCLLVGYGSYGYSYEPSFDSKRLSLLDRGFVVAIAHVRGGQELGRQWYEQGRMLHKPNTFSDFIACAEHLIATGYTSPCQLAISGRSAGGLLMAAVVNARPDLFQAVVAGVPFTNVIIAMLKPDLPLTVTEWEQWGNPAIEAEYRVMRSYDPYLNLKPGPYPHILATAGLHDLQVPYWDPAKWVAKLRTVKTNDAMVLLRTNMQAGHSGHSGRFARLTEFAWEYAFILTALGMVSS</sequence>
<dbReference type="InterPro" id="IPR029058">
    <property type="entry name" value="AB_hydrolase_fold"/>
</dbReference>
<reference evidence="7 8" key="1">
    <citation type="submission" date="2018-01" db="EMBL/GenBank/DDBJ databases">
        <title>Metagenomic assembled genomes from two thermal pools in the Uzon Caldera, Kamchatka, Russia.</title>
        <authorList>
            <person name="Wilkins L."/>
            <person name="Ettinger C."/>
        </authorList>
    </citation>
    <scope>NUCLEOTIDE SEQUENCE [LARGE SCALE GENOMIC DNA]</scope>
    <source>
        <strain evidence="7">ZAV-02</strain>
    </source>
</reference>
<dbReference type="AlphaFoldDB" id="A0A2J6X0T2"/>
<dbReference type="PANTHER" id="PTHR11757:SF19">
    <property type="entry name" value="PROLYL ENDOPEPTIDASE-LIKE"/>
    <property type="match status" value="1"/>
</dbReference>
<evidence type="ECO:0000256" key="1">
    <source>
        <dbReference type="ARBA" id="ARBA00005228"/>
    </source>
</evidence>
<feature type="domain" description="Peptidase S9 prolyl oligopeptidase catalytic" evidence="5">
    <location>
        <begin position="460"/>
        <end position="675"/>
    </location>
</feature>
<evidence type="ECO:0000313" key="7">
    <source>
        <dbReference type="EMBL" id="PMP77363.1"/>
    </source>
</evidence>
<dbReference type="PANTHER" id="PTHR11757">
    <property type="entry name" value="PROTEASE FAMILY S9A OLIGOPEPTIDASE"/>
    <property type="match status" value="1"/>
</dbReference>
<dbReference type="InterPro" id="IPR001375">
    <property type="entry name" value="Peptidase_S9_cat"/>
</dbReference>
<keyword evidence="4" id="KW-0720">Serine protease</keyword>